<dbReference type="OrthoDB" id="1680946at2"/>
<dbReference type="InterPro" id="IPR024042">
    <property type="entry name" value="TM1646-like_dom_sf"/>
</dbReference>
<dbReference type="Gene3D" id="1.20.120.490">
    <property type="entry name" value="Hypothetical protein TM1646-like domain"/>
    <property type="match status" value="1"/>
</dbReference>
<feature type="region of interest" description="Disordered" evidence="1">
    <location>
        <begin position="1"/>
        <end position="20"/>
    </location>
</feature>
<evidence type="ECO:0000313" key="3">
    <source>
        <dbReference type="Proteomes" id="UP000321491"/>
    </source>
</evidence>
<dbReference type="InterPro" id="IPR005585">
    <property type="entry name" value="DUF327"/>
</dbReference>
<name>A0A511UX99_9BACI</name>
<dbReference type="AlphaFoldDB" id="A0A511UX99"/>
<dbReference type="Pfam" id="PF03885">
    <property type="entry name" value="DUF327"/>
    <property type="match status" value="1"/>
</dbReference>
<dbReference type="SUPFAM" id="SSF158397">
    <property type="entry name" value="TM1646-like"/>
    <property type="match status" value="1"/>
</dbReference>
<keyword evidence="3" id="KW-1185">Reference proteome</keyword>
<evidence type="ECO:0008006" key="4">
    <source>
        <dbReference type="Google" id="ProtNLM"/>
    </source>
</evidence>
<dbReference type="Proteomes" id="UP000321491">
    <property type="component" value="Unassembled WGS sequence"/>
</dbReference>
<proteinExistence type="predicted"/>
<sequence length="147" mass="17027">MKITQDLRSQVDPTKNKSRLMTEQKQSTFHKLVQSQAQHLKEKELSKLMEDIHLQGDRLVRHRSFRDLAIFKRLVREFLEEAVSEGLELKKTHQFSAFGESRQLTIVKEVESKLLLLTEDVLQEGQNGVDLLAMIGEIKGLLVNLYI</sequence>
<gene>
    <name evidence="2" type="primary">yaaR</name>
    <name evidence="2" type="ORF">CQU01_14950</name>
</gene>
<protein>
    <recommendedName>
        <fullName evidence="4">DUF327 domain-containing protein</fullName>
    </recommendedName>
</protein>
<reference evidence="2 3" key="1">
    <citation type="submission" date="2019-07" db="EMBL/GenBank/DDBJ databases">
        <title>Whole genome shotgun sequence of Cerasibacillus quisquiliarum NBRC 102429.</title>
        <authorList>
            <person name="Hosoyama A."/>
            <person name="Uohara A."/>
            <person name="Ohji S."/>
            <person name="Ichikawa N."/>
        </authorList>
    </citation>
    <scope>NUCLEOTIDE SEQUENCE [LARGE SCALE GENOMIC DNA]</scope>
    <source>
        <strain evidence="2 3">NBRC 102429</strain>
    </source>
</reference>
<dbReference type="EMBL" id="BJXW01000013">
    <property type="protein sequence ID" value="GEN31257.1"/>
    <property type="molecule type" value="Genomic_DNA"/>
</dbReference>
<comment type="caution">
    <text evidence="2">The sequence shown here is derived from an EMBL/GenBank/DDBJ whole genome shotgun (WGS) entry which is preliminary data.</text>
</comment>
<dbReference type="RefSeq" id="WP_146937273.1">
    <property type="nucleotide sequence ID" value="NZ_BJXW01000013.1"/>
</dbReference>
<accession>A0A511UX99</accession>
<organism evidence="2 3">
    <name type="scientific">Cerasibacillus quisquiliarum</name>
    <dbReference type="NCBI Taxonomy" id="227865"/>
    <lineage>
        <taxon>Bacteria</taxon>
        <taxon>Bacillati</taxon>
        <taxon>Bacillota</taxon>
        <taxon>Bacilli</taxon>
        <taxon>Bacillales</taxon>
        <taxon>Bacillaceae</taxon>
        <taxon>Cerasibacillus</taxon>
    </lineage>
</organism>
<evidence type="ECO:0000313" key="2">
    <source>
        <dbReference type="EMBL" id="GEN31257.1"/>
    </source>
</evidence>
<evidence type="ECO:0000256" key="1">
    <source>
        <dbReference type="SAM" id="MobiDB-lite"/>
    </source>
</evidence>